<evidence type="ECO:0000313" key="1">
    <source>
        <dbReference type="EMBL" id="KAL0279684.1"/>
    </source>
</evidence>
<comment type="caution">
    <text evidence="1">The sequence shown here is derived from an EMBL/GenBank/DDBJ whole genome shotgun (WGS) entry which is preliminary data.</text>
</comment>
<reference evidence="1" key="1">
    <citation type="journal article" date="2024" name="Gigascience">
        <title>Chromosome-level genome of the poultry shaft louse Menopon gallinae provides insight into the host-switching and adaptive evolution of parasitic lice.</title>
        <authorList>
            <person name="Xu Y."/>
            <person name="Ma L."/>
            <person name="Liu S."/>
            <person name="Liang Y."/>
            <person name="Liu Q."/>
            <person name="He Z."/>
            <person name="Tian L."/>
            <person name="Duan Y."/>
            <person name="Cai W."/>
            <person name="Li H."/>
            <person name="Song F."/>
        </authorList>
    </citation>
    <scope>NUCLEOTIDE SEQUENCE</scope>
    <source>
        <strain evidence="1">Cailab_2023a</strain>
    </source>
</reference>
<dbReference type="EMBL" id="JARGDH010000001">
    <property type="protein sequence ID" value="KAL0279684.1"/>
    <property type="molecule type" value="Genomic_DNA"/>
</dbReference>
<accession>A0AAW2IBY9</accession>
<dbReference type="AlphaFoldDB" id="A0AAW2IBY9"/>
<protein>
    <submittedName>
        <fullName evidence="1">Uncharacterized protein</fullName>
    </submittedName>
</protein>
<proteinExistence type="predicted"/>
<gene>
    <name evidence="1" type="ORF">PYX00_001185</name>
</gene>
<name>A0AAW2IBY9_9NEOP</name>
<organism evidence="1">
    <name type="scientific">Menopon gallinae</name>
    <name type="common">poultry shaft louse</name>
    <dbReference type="NCBI Taxonomy" id="328185"/>
    <lineage>
        <taxon>Eukaryota</taxon>
        <taxon>Metazoa</taxon>
        <taxon>Ecdysozoa</taxon>
        <taxon>Arthropoda</taxon>
        <taxon>Hexapoda</taxon>
        <taxon>Insecta</taxon>
        <taxon>Pterygota</taxon>
        <taxon>Neoptera</taxon>
        <taxon>Paraneoptera</taxon>
        <taxon>Psocodea</taxon>
        <taxon>Troctomorpha</taxon>
        <taxon>Phthiraptera</taxon>
        <taxon>Amblycera</taxon>
        <taxon>Menoponidae</taxon>
        <taxon>Menopon</taxon>
    </lineage>
</organism>
<sequence length="124" mass="14000">MNLFRLSVLEQNLYLDTIIPRTKQIFSEVSSCVQRVAEPTEKSITPTWLQGIMLQGRRVEKTKKGSANAGFETFPDPEVVEYGATVLSEDGHSVPIVDFERGVHCRVDCKINHVTTGRTFFLKN</sequence>